<proteinExistence type="predicted"/>
<organism evidence="1 2">
    <name type="scientific">Mikania micrantha</name>
    <name type="common">bitter vine</name>
    <dbReference type="NCBI Taxonomy" id="192012"/>
    <lineage>
        <taxon>Eukaryota</taxon>
        <taxon>Viridiplantae</taxon>
        <taxon>Streptophyta</taxon>
        <taxon>Embryophyta</taxon>
        <taxon>Tracheophyta</taxon>
        <taxon>Spermatophyta</taxon>
        <taxon>Magnoliopsida</taxon>
        <taxon>eudicotyledons</taxon>
        <taxon>Gunneridae</taxon>
        <taxon>Pentapetalae</taxon>
        <taxon>asterids</taxon>
        <taxon>campanulids</taxon>
        <taxon>Asterales</taxon>
        <taxon>Asteraceae</taxon>
        <taxon>Asteroideae</taxon>
        <taxon>Heliantheae alliance</taxon>
        <taxon>Eupatorieae</taxon>
        <taxon>Mikania</taxon>
    </lineage>
</organism>
<name>A0A5N6N2C7_9ASTR</name>
<keyword evidence="2" id="KW-1185">Reference proteome</keyword>
<dbReference type="EMBL" id="SZYD01000013">
    <property type="protein sequence ID" value="KAD4384237.1"/>
    <property type="molecule type" value="Genomic_DNA"/>
</dbReference>
<comment type="caution">
    <text evidence="1">The sequence shown here is derived from an EMBL/GenBank/DDBJ whole genome shotgun (WGS) entry which is preliminary data.</text>
</comment>
<protein>
    <submittedName>
        <fullName evidence="1">Uncharacterized protein</fullName>
    </submittedName>
</protein>
<evidence type="ECO:0000313" key="1">
    <source>
        <dbReference type="EMBL" id="KAD4384237.1"/>
    </source>
</evidence>
<dbReference type="Proteomes" id="UP000326396">
    <property type="component" value="Linkage Group LG3"/>
</dbReference>
<evidence type="ECO:0000313" key="2">
    <source>
        <dbReference type="Proteomes" id="UP000326396"/>
    </source>
</evidence>
<sequence>MFDVGAPSTTNWSTTSHHNALCPMLELGWRGSLATADIEQFWETESFNNVVEVGRRYNRETTEENGATFEKNTACRYDWHRKPP</sequence>
<gene>
    <name evidence="1" type="ORF">E3N88_24405</name>
</gene>
<dbReference type="AlphaFoldDB" id="A0A5N6N2C7"/>
<reference evidence="1 2" key="1">
    <citation type="submission" date="2019-05" db="EMBL/GenBank/DDBJ databases">
        <title>Mikania micrantha, genome provides insights into the molecular mechanism of rapid growth.</title>
        <authorList>
            <person name="Liu B."/>
        </authorList>
    </citation>
    <scope>NUCLEOTIDE SEQUENCE [LARGE SCALE GENOMIC DNA]</scope>
    <source>
        <strain evidence="1">NLD-2019</strain>
        <tissue evidence="1">Leaf</tissue>
    </source>
</reference>
<accession>A0A5N6N2C7</accession>